<sequence length="377" mass="40461">MFKLIRGADVYTPEHIGINDILIAGDKILKIAPHIDFTYEGMEIIDAAGKKAVPGLMDQHVHITGGGGESSMKSRVTELCLGDIIRSGVTTIVGLLGTDSFTRSVENLVAKAKGLNEEGITTYCLTGAYEYPSPTLTGRVDKDIAYINEVIGCKLAISDHRSSHVTRQELLRLATQVRLGSLIGGKPGVLHMHTGKGKGGLQDVMAVVEESNVPIKHFRPTHVANCFDDAIAFAKMGGNIDFTSGVETSEVAKTLAKALELAPLDKITLSSDSNGSMPIWNEKNELIGMGVGKMDTLYGSIKALITEQGVDMTTALKLVTENVAKGLEIYPRKGALLEGSDADVLLLDNKLDIDSLFAQGKVMMLDKEIKAKSYFGL</sequence>
<dbReference type="GO" id="GO:0008798">
    <property type="term" value="F:beta-aspartyl-peptidase activity"/>
    <property type="evidence" value="ECO:0007669"/>
    <property type="project" value="InterPro"/>
</dbReference>
<comment type="PTM">
    <text evidence="4">Carbamylation allows a single lysine to coordinate two zinc ions.</text>
</comment>
<feature type="domain" description="Amidohydrolase-related" evidence="5">
    <location>
        <begin position="53"/>
        <end position="362"/>
    </location>
</feature>
<gene>
    <name evidence="6" type="primary">iadA</name>
    <name evidence="6" type="ORF">AULFYP135_00073</name>
</gene>
<dbReference type="InterPro" id="IPR010229">
    <property type="entry name" value="Pept_M38_dipep"/>
</dbReference>
<dbReference type="SUPFAM" id="SSF51338">
    <property type="entry name" value="Composite domain of metallo-dependent hydrolases"/>
    <property type="match status" value="1"/>
</dbReference>
<protein>
    <recommendedName>
        <fullName evidence="1">Isoaspartyl dipeptidase</fullName>
        <ecNumber evidence="1">3.4.19.-</ecNumber>
    </recommendedName>
</protein>
<dbReference type="Gene3D" id="3.20.20.140">
    <property type="entry name" value="Metal-dependent hydrolases"/>
    <property type="match status" value="1"/>
</dbReference>
<keyword evidence="1 3" id="KW-0862">Zinc</keyword>
<feature type="modified residue" description="N6-carboxylysine" evidence="4">
    <location>
        <position position="154"/>
    </location>
</feature>
<dbReference type="PANTHER" id="PTHR11647">
    <property type="entry name" value="HYDRANTOINASE/DIHYDROPYRIMIDINASE FAMILY MEMBER"/>
    <property type="match status" value="1"/>
</dbReference>
<dbReference type="InterPro" id="IPR006680">
    <property type="entry name" value="Amidohydro-rel"/>
</dbReference>
<comment type="cofactor">
    <cofactor evidence="1 3">
        <name>Zn(2+)</name>
        <dbReference type="ChEBI" id="CHEBI:29105"/>
    </cofactor>
    <text evidence="1 3">Binds 2 Zn(2+) ions per subunit.</text>
</comment>
<dbReference type="PIRSF" id="PIRSF001238">
    <property type="entry name" value="IadA"/>
    <property type="match status" value="1"/>
</dbReference>
<evidence type="ECO:0000313" key="6">
    <source>
        <dbReference type="EMBL" id="VYS73243.1"/>
    </source>
</evidence>
<comment type="function">
    <text evidence="1">Catalyzes the hydrolytic cleavage of a subset of L-isoaspartyl (L-beta-aspartyl) dipeptides. Used to degrade proteins damaged by L-isoaspartyl residues formation.</text>
</comment>
<proteinExistence type="inferred from homology"/>
<keyword evidence="1 3" id="KW-0479">Metal-binding</keyword>
<feature type="binding site" evidence="3">
    <location>
        <position position="62"/>
    </location>
    <ligand>
        <name>Zn(2+)</name>
        <dbReference type="ChEBI" id="CHEBI:29105"/>
        <label>1</label>
        <note>catalytic</note>
    </ligand>
</feature>
<feature type="binding site" evidence="3">
    <location>
        <position position="193"/>
    </location>
    <ligand>
        <name>Zn(2+)</name>
        <dbReference type="ChEBI" id="CHEBI:29105"/>
        <label>2</label>
        <note>catalytic</note>
    </ligand>
</feature>
<dbReference type="EC" id="3.4.19.-" evidence="1"/>
<dbReference type="EMBL" id="CACRSL010000003">
    <property type="protein sequence ID" value="VYS73243.1"/>
    <property type="molecule type" value="Genomic_DNA"/>
</dbReference>
<dbReference type="GO" id="GO:0008237">
    <property type="term" value="F:metallopeptidase activity"/>
    <property type="evidence" value="ECO:0007669"/>
    <property type="project" value="UniProtKB-KW"/>
</dbReference>
<feature type="binding site" description="via carbamate group" evidence="3">
    <location>
        <position position="154"/>
    </location>
    <ligand>
        <name>Zn(2+)</name>
        <dbReference type="ChEBI" id="CHEBI:29105"/>
        <label>2</label>
        <note>catalytic</note>
    </ligand>
</feature>
<accession>A0A6N2QXC6</accession>
<keyword evidence="1" id="KW-0645">Protease</keyword>
<evidence type="ECO:0000256" key="2">
    <source>
        <dbReference type="PIRSR" id="PIRSR001238-1"/>
    </source>
</evidence>
<evidence type="ECO:0000259" key="5">
    <source>
        <dbReference type="Pfam" id="PF01979"/>
    </source>
</evidence>
<dbReference type="PANTHER" id="PTHR11647:SF1">
    <property type="entry name" value="COLLAPSIN RESPONSE MEDIATOR PROTEIN"/>
    <property type="match status" value="1"/>
</dbReference>
<feature type="binding site" evidence="3">
    <location>
        <position position="222"/>
    </location>
    <ligand>
        <name>Zn(2+)</name>
        <dbReference type="ChEBI" id="CHEBI:29105"/>
        <label>2</label>
        <note>catalytic</note>
    </ligand>
</feature>
<keyword evidence="1" id="KW-0482">Metalloprotease</keyword>
<feature type="binding site" description="via carbamate group" evidence="3">
    <location>
        <position position="154"/>
    </location>
    <ligand>
        <name>Zn(2+)</name>
        <dbReference type="ChEBI" id="CHEBI:29105"/>
        <label>1</label>
        <note>catalytic</note>
    </ligand>
</feature>
<keyword evidence="1 6" id="KW-0378">Hydrolase</keyword>
<reference evidence="6" key="1">
    <citation type="submission" date="2019-11" db="EMBL/GenBank/DDBJ databases">
        <authorList>
            <person name="Feng L."/>
        </authorList>
    </citation>
    <scope>NUCLEOTIDE SEQUENCE</scope>
    <source>
        <strain evidence="6">AundefinedLFYP135</strain>
    </source>
</reference>
<dbReference type="InterPro" id="IPR050378">
    <property type="entry name" value="Metallo-dep_Hydrolases_sf"/>
</dbReference>
<comment type="PTM">
    <text evidence="1">Carboxylation allows a single lysine to coordinate two zinc ions.</text>
</comment>
<dbReference type="Gene3D" id="2.30.40.10">
    <property type="entry name" value="Urease, subunit C, domain 1"/>
    <property type="match status" value="1"/>
</dbReference>
<evidence type="ECO:0000256" key="4">
    <source>
        <dbReference type="PIRSR" id="PIRSR001238-50"/>
    </source>
</evidence>
<dbReference type="GO" id="GO:0006508">
    <property type="term" value="P:proteolysis"/>
    <property type="evidence" value="ECO:0007669"/>
    <property type="project" value="UniProtKB-KW"/>
</dbReference>
<feature type="binding site" evidence="3">
    <location>
        <position position="272"/>
    </location>
    <ligand>
        <name>Zn(2+)</name>
        <dbReference type="ChEBI" id="CHEBI:29105"/>
        <label>1</label>
        <note>catalytic</note>
    </ligand>
</feature>
<comment type="subcellular location">
    <subcellularLocation>
        <location evidence="1">Cytoplasm</location>
    </subcellularLocation>
</comment>
<dbReference type="AlphaFoldDB" id="A0A6N2QXC6"/>
<dbReference type="NCBIfam" id="TIGR01975">
    <property type="entry name" value="isoAsp_dipep"/>
    <property type="match status" value="1"/>
</dbReference>
<dbReference type="InterPro" id="IPR011059">
    <property type="entry name" value="Metal-dep_hydrolase_composite"/>
</dbReference>
<evidence type="ECO:0000256" key="3">
    <source>
        <dbReference type="PIRSR" id="PIRSR001238-3"/>
    </source>
</evidence>
<dbReference type="InterPro" id="IPR032466">
    <property type="entry name" value="Metal_Hydrolase"/>
</dbReference>
<dbReference type="Pfam" id="PF01979">
    <property type="entry name" value="Amidohydro_1"/>
    <property type="match status" value="1"/>
</dbReference>
<dbReference type="GO" id="GO:0016810">
    <property type="term" value="F:hydrolase activity, acting on carbon-nitrogen (but not peptide) bonds"/>
    <property type="evidence" value="ECO:0007669"/>
    <property type="project" value="InterPro"/>
</dbReference>
<dbReference type="SUPFAM" id="SSF51556">
    <property type="entry name" value="Metallo-dependent hydrolases"/>
    <property type="match status" value="1"/>
</dbReference>
<organism evidence="6">
    <name type="scientific">uncultured Anaerotruncus sp</name>
    <dbReference type="NCBI Taxonomy" id="905011"/>
    <lineage>
        <taxon>Bacteria</taxon>
        <taxon>Bacillati</taxon>
        <taxon>Bacillota</taxon>
        <taxon>Clostridia</taxon>
        <taxon>Eubacteriales</taxon>
        <taxon>Oscillospiraceae</taxon>
        <taxon>Anaerotruncus</taxon>
        <taxon>environmental samples</taxon>
    </lineage>
</organism>
<feature type="binding site" evidence="3">
    <location>
        <position position="60"/>
    </location>
    <ligand>
        <name>Zn(2+)</name>
        <dbReference type="ChEBI" id="CHEBI:29105"/>
        <label>1</label>
        <note>catalytic</note>
    </ligand>
</feature>
<name>A0A6N2QXC6_9FIRM</name>
<evidence type="ECO:0000256" key="1">
    <source>
        <dbReference type="PIRNR" id="PIRNR001238"/>
    </source>
</evidence>
<dbReference type="GO" id="GO:0005737">
    <property type="term" value="C:cytoplasm"/>
    <property type="evidence" value="ECO:0007669"/>
    <property type="project" value="UniProtKB-SubCell"/>
</dbReference>
<dbReference type="GO" id="GO:0046872">
    <property type="term" value="F:metal ion binding"/>
    <property type="evidence" value="ECO:0007669"/>
    <property type="project" value="UniProtKB-KW"/>
</dbReference>
<comment type="similarity">
    <text evidence="1">Belongs to the peptidase M38 family.</text>
</comment>
<feature type="active site" description="Proton acceptor" evidence="2">
    <location>
        <position position="272"/>
    </location>
</feature>